<proteinExistence type="predicted"/>
<keyword evidence="2" id="KW-1185">Reference proteome</keyword>
<dbReference type="EMBL" id="CM042047">
    <property type="protein sequence ID" value="KAI3771776.1"/>
    <property type="molecule type" value="Genomic_DNA"/>
</dbReference>
<accession>A0ACB9FM34</accession>
<reference evidence="1 2" key="2">
    <citation type="journal article" date="2022" name="Mol. Ecol. Resour.">
        <title>The genomes of chicory, endive, great burdock and yacon provide insights into Asteraceae paleo-polyploidization history and plant inulin production.</title>
        <authorList>
            <person name="Fan W."/>
            <person name="Wang S."/>
            <person name="Wang H."/>
            <person name="Wang A."/>
            <person name="Jiang F."/>
            <person name="Liu H."/>
            <person name="Zhao H."/>
            <person name="Xu D."/>
            <person name="Zhang Y."/>
        </authorList>
    </citation>
    <scope>NUCLEOTIDE SEQUENCE [LARGE SCALE GENOMIC DNA]</scope>
    <source>
        <strain evidence="2">cv. Niubang</strain>
    </source>
</reference>
<evidence type="ECO:0000313" key="2">
    <source>
        <dbReference type="Proteomes" id="UP001055879"/>
    </source>
</evidence>
<sequence length="112" mass="12292">MENHHDPFMVVTLLLLSTLLYEAQGINRKLMTKTISSRTTYASATLIPSKTHDNDGNTKIKSTGGNLAINSPPKRSKYGTTTEVGAPPRFPDVIDLAGMDYSPARRKPPIHN</sequence>
<gene>
    <name evidence="1" type="ORF">L6452_02944</name>
</gene>
<organism evidence="1 2">
    <name type="scientific">Arctium lappa</name>
    <name type="common">Greater burdock</name>
    <name type="synonym">Lappa major</name>
    <dbReference type="NCBI Taxonomy" id="4217"/>
    <lineage>
        <taxon>Eukaryota</taxon>
        <taxon>Viridiplantae</taxon>
        <taxon>Streptophyta</taxon>
        <taxon>Embryophyta</taxon>
        <taxon>Tracheophyta</taxon>
        <taxon>Spermatophyta</taxon>
        <taxon>Magnoliopsida</taxon>
        <taxon>eudicotyledons</taxon>
        <taxon>Gunneridae</taxon>
        <taxon>Pentapetalae</taxon>
        <taxon>asterids</taxon>
        <taxon>campanulids</taxon>
        <taxon>Asterales</taxon>
        <taxon>Asteraceae</taxon>
        <taxon>Carduoideae</taxon>
        <taxon>Cardueae</taxon>
        <taxon>Arctiinae</taxon>
        <taxon>Arctium</taxon>
    </lineage>
</organism>
<name>A0ACB9FM34_ARCLA</name>
<comment type="caution">
    <text evidence="1">The sequence shown here is derived from an EMBL/GenBank/DDBJ whole genome shotgun (WGS) entry which is preliminary data.</text>
</comment>
<evidence type="ECO:0000313" key="1">
    <source>
        <dbReference type="EMBL" id="KAI3771776.1"/>
    </source>
</evidence>
<reference evidence="2" key="1">
    <citation type="journal article" date="2022" name="Mol. Ecol. Resour.">
        <title>The genomes of chicory, endive, great burdock and yacon provide insights into Asteraceae palaeo-polyploidization history and plant inulin production.</title>
        <authorList>
            <person name="Fan W."/>
            <person name="Wang S."/>
            <person name="Wang H."/>
            <person name="Wang A."/>
            <person name="Jiang F."/>
            <person name="Liu H."/>
            <person name="Zhao H."/>
            <person name="Xu D."/>
            <person name="Zhang Y."/>
        </authorList>
    </citation>
    <scope>NUCLEOTIDE SEQUENCE [LARGE SCALE GENOMIC DNA]</scope>
    <source>
        <strain evidence="2">cv. Niubang</strain>
    </source>
</reference>
<protein>
    <submittedName>
        <fullName evidence="1">Uncharacterized protein</fullName>
    </submittedName>
</protein>
<dbReference type="Proteomes" id="UP001055879">
    <property type="component" value="Linkage Group LG01"/>
</dbReference>